<dbReference type="InterPro" id="IPR000397">
    <property type="entry name" value="Heat_shock_Hsp33"/>
</dbReference>
<dbReference type="InterPro" id="IPR016154">
    <property type="entry name" value="Heat_shock_Hsp33_C"/>
</dbReference>
<dbReference type="GO" id="GO:0005737">
    <property type="term" value="C:cytoplasm"/>
    <property type="evidence" value="ECO:0007669"/>
    <property type="project" value="InterPro"/>
</dbReference>
<dbReference type="Gene3D" id="3.55.30.10">
    <property type="entry name" value="Hsp33 domain"/>
    <property type="match status" value="1"/>
</dbReference>
<keyword evidence="1" id="KW-0963">Cytoplasm</keyword>
<dbReference type="InterPro" id="IPR016153">
    <property type="entry name" value="Heat_shock_Hsp33_N"/>
</dbReference>
<dbReference type="AlphaFoldDB" id="A0A3N2DGH9"/>
<dbReference type="SUPFAM" id="SSF64397">
    <property type="entry name" value="Hsp33 domain"/>
    <property type="match status" value="1"/>
</dbReference>
<dbReference type="OrthoDB" id="9793753at2"/>
<accession>A0A3N2DGH9</accession>
<dbReference type="PANTHER" id="PTHR30111">
    <property type="entry name" value="33 KDA CHAPERONIN"/>
    <property type="match status" value="1"/>
</dbReference>
<dbReference type="GO" id="GO:0051082">
    <property type="term" value="F:unfolded protein binding"/>
    <property type="evidence" value="ECO:0007669"/>
    <property type="project" value="InterPro"/>
</dbReference>
<dbReference type="RefSeq" id="WP_123713461.1">
    <property type="nucleotide sequence ID" value="NZ_RKHR01000006.1"/>
</dbReference>
<dbReference type="SUPFAM" id="SSF118352">
    <property type="entry name" value="HSP33 redox switch-like"/>
    <property type="match status" value="1"/>
</dbReference>
<evidence type="ECO:0000256" key="2">
    <source>
        <dbReference type="ARBA" id="ARBA00022833"/>
    </source>
</evidence>
<keyword evidence="4" id="KW-0143">Chaperone</keyword>
<dbReference type="PIRSF" id="PIRSF005261">
    <property type="entry name" value="Heat_shock_Hsp33"/>
    <property type="match status" value="1"/>
</dbReference>
<dbReference type="Proteomes" id="UP000275394">
    <property type="component" value="Unassembled WGS sequence"/>
</dbReference>
<gene>
    <name evidence="6" type="ORF">EDC56_3130</name>
</gene>
<organism evidence="6 7">
    <name type="scientific">Sinobacterium caligoides</name>
    <dbReference type="NCBI Taxonomy" id="933926"/>
    <lineage>
        <taxon>Bacteria</taxon>
        <taxon>Pseudomonadati</taxon>
        <taxon>Pseudomonadota</taxon>
        <taxon>Gammaproteobacteria</taxon>
        <taxon>Cellvibrionales</taxon>
        <taxon>Spongiibacteraceae</taxon>
        <taxon>Sinobacterium</taxon>
    </lineage>
</organism>
<evidence type="ECO:0000256" key="4">
    <source>
        <dbReference type="ARBA" id="ARBA00023186"/>
    </source>
</evidence>
<dbReference type="Pfam" id="PF01430">
    <property type="entry name" value="HSP33"/>
    <property type="match status" value="1"/>
</dbReference>
<name>A0A3N2DGH9_9GAMM</name>
<protein>
    <submittedName>
        <fullName evidence="6">Molecular chaperone Hsp33</fullName>
    </submittedName>
</protein>
<keyword evidence="5" id="KW-0676">Redox-active center</keyword>
<evidence type="ECO:0000256" key="5">
    <source>
        <dbReference type="ARBA" id="ARBA00023284"/>
    </source>
</evidence>
<dbReference type="NCBIfam" id="NF001033">
    <property type="entry name" value="PRK00114.1"/>
    <property type="match status" value="1"/>
</dbReference>
<dbReference type="PANTHER" id="PTHR30111:SF1">
    <property type="entry name" value="33 KDA CHAPERONIN"/>
    <property type="match status" value="1"/>
</dbReference>
<dbReference type="Gene3D" id="3.90.1280.10">
    <property type="entry name" value="HSP33 redox switch-like"/>
    <property type="match status" value="1"/>
</dbReference>
<reference evidence="6 7" key="1">
    <citation type="submission" date="2018-11" db="EMBL/GenBank/DDBJ databases">
        <title>Genomic Encyclopedia of Type Strains, Phase IV (KMG-IV): sequencing the most valuable type-strain genomes for metagenomic binning, comparative biology and taxonomic classification.</title>
        <authorList>
            <person name="Goeker M."/>
        </authorList>
    </citation>
    <scope>NUCLEOTIDE SEQUENCE [LARGE SCALE GENOMIC DNA]</scope>
    <source>
        <strain evidence="6 7">DSM 100316</strain>
    </source>
</reference>
<dbReference type="GO" id="GO:0042026">
    <property type="term" value="P:protein refolding"/>
    <property type="evidence" value="ECO:0007669"/>
    <property type="project" value="TreeGrafter"/>
</dbReference>
<proteinExistence type="predicted"/>
<comment type="caution">
    <text evidence="6">The sequence shown here is derived from an EMBL/GenBank/DDBJ whole genome shotgun (WGS) entry which is preliminary data.</text>
</comment>
<keyword evidence="2" id="KW-0862">Zinc</keyword>
<dbReference type="CDD" id="cd00498">
    <property type="entry name" value="Hsp33"/>
    <property type="match status" value="1"/>
</dbReference>
<sequence length="288" mass="31833">MTDFSQRFIFADTDIRGEIVSLEQSLQEILGNHNYPAVVESLLGEFAAAAILLGSTIKFEGSLTLQARSDGEVPVIMAEVTHDKTVRAIARDCQDASSDDFRVLLAKGTLAITIDPKHGQRYQGIVPLEGANLGECLGHYFEQSEQLKTHVKLSADNQRSCGILLQQLPVGKVGDAELREQQWEHISQLVGTTRPDEMLAVSSHQMLYRLFHEDKVEMFAAHDVSFACSCSRERVLNAVATLGEEEARKALAQTGAISMNCDFCNSQYRVEEIDLSSIFNSDNSQTVH</sequence>
<dbReference type="InterPro" id="IPR023212">
    <property type="entry name" value="Hsp33_helix_hairpin_bin_dom_sf"/>
</dbReference>
<evidence type="ECO:0000313" key="6">
    <source>
        <dbReference type="EMBL" id="ROR98892.1"/>
    </source>
</evidence>
<keyword evidence="7" id="KW-1185">Reference proteome</keyword>
<keyword evidence="3" id="KW-1015">Disulfide bond</keyword>
<evidence type="ECO:0000256" key="1">
    <source>
        <dbReference type="ARBA" id="ARBA00022490"/>
    </source>
</evidence>
<evidence type="ECO:0000256" key="3">
    <source>
        <dbReference type="ARBA" id="ARBA00023157"/>
    </source>
</evidence>
<dbReference type="Gene3D" id="1.10.287.480">
    <property type="entry name" value="helix hairpin bin"/>
    <property type="match status" value="1"/>
</dbReference>
<dbReference type="GO" id="GO:0044183">
    <property type="term" value="F:protein folding chaperone"/>
    <property type="evidence" value="ECO:0007669"/>
    <property type="project" value="TreeGrafter"/>
</dbReference>
<evidence type="ECO:0000313" key="7">
    <source>
        <dbReference type="Proteomes" id="UP000275394"/>
    </source>
</evidence>
<dbReference type="EMBL" id="RKHR01000006">
    <property type="protein sequence ID" value="ROR98892.1"/>
    <property type="molecule type" value="Genomic_DNA"/>
</dbReference>